<reference evidence="2 3" key="1">
    <citation type="submission" date="2019-03" db="EMBL/GenBank/DDBJ databases">
        <title>Deep-cultivation of Planctomycetes and their phenomic and genomic characterization uncovers novel biology.</title>
        <authorList>
            <person name="Wiegand S."/>
            <person name="Jogler M."/>
            <person name="Boedeker C."/>
            <person name="Pinto D."/>
            <person name="Vollmers J."/>
            <person name="Rivas-Marin E."/>
            <person name="Kohn T."/>
            <person name="Peeters S.H."/>
            <person name="Heuer A."/>
            <person name="Rast P."/>
            <person name="Oberbeckmann S."/>
            <person name="Bunk B."/>
            <person name="Jeske O."/>
            <person name="Meyerdierks A."/>
            <person name="Storesund J.E."/>
            <person name="Kallscheuer N."/>
            <person name="Luecker S."/>
            <person name="Lage O.M."/>
            <person name="Pohl T."/>
            <person name="Merkel B.J."/>
            <person name="Hornburger P."/>
            <person name="Mueller R.-W."/>
            <person name="Bruemmer F."/>
            <person name="Labrenz M."/>
            <person name="Spormann A.M."/>
            <person name="Op den Camp H."/>
            <person name="Overmann J."/>
            <person name="Amann R."/>
            <person name="Jetten M.S.M."/>
            <person name="Mascher T."/>
            <person name="Medema M.H."/>
            <person name="Devos D.P."/>
            <person name="Kaster A.-K."/>
            <person name="Ovreas L."/>
            <person name="Rohde M."/>
            <person name="Galperin M.Y."/>
            <person name="Jogler C."/>
        </authorList>
    </citation>
    <scope>NUCLEOTIDE SEQUENCE [LARGE SCALE GENOMIC DNA]</scope>
    <source>
        <strain evidence="2 3">V144</strain>
    </source>
</reference>
<dbReference type="GO" id="GO:0006629">
    <property type="term" value="P:lipid metabolic process"/>
    <property type="evidence" value="ECO:0007669"/>
    <property type="project" value="InterPro"/>
</dbReference>
<dbReference type="CDD" id="cd08582">
    <property type="entry name" value="GDPD_like_2"/>
    <property type="match status" value="1"/>
</dbReference>
<sequence>MSCMRFPHSIVFFTGLVMVSATSDLTAVEIIGHRGASYDAPENTLASVNLAWQLNADAVEIDIYLTKDEKIVAYHDKTTKRIGGRDQAVKEQTFAELQTLDVGAWKNSKYKHERIPTLTQILNTIPDNKRLFIEIKCGAEVLPQLKQDLDASGKAAAQTVIIGFDYETMQQAKQIFPDLKVYWVFKVKQNKLTRKWVHNADYYIQKATDAHLDGLDVGYNKFVTKEFIKRANSAGLPVYVWTVNSVKDAKKLVNMGVEGITSDRPGLLNSEFKPEK</sequence>
<proteinExistence type="predicted"/>
<dbReference type="Pfam" id="PF03009">
    <property type="entry name" value="GDPD"/>
    <property type="match status" value="1"/>
</dbReference>
<dbReference type="EC" id="3.1.4.46" evidence="2"/>
<evidence type="ECO:0000313" key="3">
    <source>
        <dbReference type="Proteomes" id="UP000318704"/>
    </source>
</evidence>
<dbReference type="Proteomes" id="UP000318704">
    <property type="component" value="Chromosome"/>
</dbReference>
<organism evidence="2 3">
    <name type="scientific">Gimesia aquarii</name>
    <dbReference type="NCBI Taxonomy" id="2527964"/>
    <lineage>
        <taxon>Bacteria</taxon>
        <taxon>Pseudomonadati</taxon>
        <taxon>Planctomycetota</taxon>
        <taxon>Planctomycetia</taxon>
        <taxon>Planctomycetales</taxon>
        <taxon>Planctomycetaceae</taxon>
        <taxon>Gimesia</taxon>
    </lineage>
</organism>
<keyword evidence="2" id="KW-0378">Hydrolase</keyword>
<protein>
    <submittedName>
        <fullName evidence="2">Glycerophosphoryl diester phosphodiesterase</fullName>
        <ecNumber evidence="2">3.1.4.46</ecNumber>
    </submittedName>
</protein>
<gene>
    <name evidence="2" type="primary">ugpQ_2</name>
    <name evidence="2" type="ORF">V144x_56810</name>
</gene>
<dbReference type="Gene3D" id="3.20.20.190">
    <property type="entry name" value="Phosphatidylinositol (PI) phosphodiesterase"/>
    <property type="match status" value="1"/>
</dbReference>
<evidence type="ECO:0000259" key="1">
    <source>
        <dbReference type="PROSITE" id="PS51704"/>
    </source>
</evidence>
<dbReference type="PROSITE" id="PS51704">
    <property type="entry name" value="GP_PDE"/>
    <property type="match status" value="1"/>
</dbReference>
<name>A0A517W4J2_9PLAN</name>
<evidence type="ECO:0000313" key="2">
    <source>
        <dbReference type="EMBL" id="QDU00168.1"/>
    </source>
</evidence>
<feature type="domain" description="GP-PDE" evidence="1">
    <location>
        <begin position="28"/>
        <end position="272"/>
    </location>
</feature>
<dbReference type="GO" id="GO:0008889">
    <property type="term" value="F:glycerophosphodiester phosphodiesterase activity"/>
    <property type="evidence" value="ECO:0007669"/>
    <property type="project" value="UniProtKB-EC"/>
</dbReference>
<dbReference type="KEGG" id="gaw:V144x_56810"/>
<dbReference type="InterPro" id="IPR017946">
    <property type="entry name" value="PLC-like_Pdiesterase_TIM-brl"/>
</dbReference>
<dbReference type="AlphaFoldDB" id="A0A517W4J2"/>
<dbReference type="SUPFAM" id="SSF51695">
    <property type="entry name" value="PLC-like phosphodiesterases"/>
    <property type="match status" value="1"/>
</dbReference>
<accession>A0A517W4J2</accession>
<dbReference type="InterPro" id="IPR030395">
    <property type="entry name" value="GP_PDE_dom"/>
</dbReference>
<dbReference type="PANTHER" id="PTHR46211:SF1">
    <property type="entry name" value="GLYCEROPHOSPHODIESTER PHOSPHODIESTERASE, CYTOPLASMIC"/>
    <property type="match status" value="1"/>
</dbReference>
<dbReference type="EMBL" id="CP037920">
    <property type="protein sequence ID" value="QDU00168.1"/>
    <property type="molecule type" value="Genomic_DNA"/>
</dbReference>
<dbReference type="RefSeq" id="WP_144990290.1">
    <property type="nucleotide sequence ID" value="NZ_CP037920.1"/>
</dbReference>
<dbReference type="PANTHER" id="PTHR46211">
    <property type="entry name" value="GLYCEROPHOSPHORYL DIESTER PHOSPHODIESTERASE"/>
    <property type="match status" value="1"/>
</dbReference>